<proteinExistence type="inferred from homology"/>
<dbReference type="STRING" id="1230097.A0A423XIN2"/>
<feature type="transmembrane region" description="Helical" evidence="7">
    <location>
        <begin position="159"/>
        <end position="178"/>
    </location>
</feature>
<evidence type="ECO:0000256" key="4">
    <source>
        <dbReference type="ARBA" id="ARBA00023136"/>
    </source>
</evidence>
<name>A0A423XIN2_9PEZI</name>
<dbReference type="PANTHER" id="PTHR33048:SF31">
    <property type="entry name" value="INTEGRAL MEMBRANE PROTEIN"/>
    <property type="match status" value="1"/>
</dbReference>
<evidence type="ECO:0000313" key="9">
    <source>
        <dbReference type="EMBL" id="ROW15930.1"/>
    </source>
</evidence>
<protein>
    <recommendedName>
        <fullName evidence="8">Rhodopsin domain-containing protein</fullName>
    </recommendedName>
</protein>
<evidence type="ECO:0000256" key="1">
    <source>
        <dbReference type="ARBA" id="ARBA00004141"/>
    </source>
</evidence>
<feature type="region of interest" description="Disordered" evidence="6">
    <location>
        <begin position="198"/>
        <end position="255"/>
    </location>
</feature>
<evidence type="ECO:0000256" key="3">
    <source>
        <dbReference type="ARBA" id="ARBA00022989"/>
    </source>
</evidence>
<evidence type="ECO:0000313" key="10">
    <source>
        <dbReference type="Proteomes" id="UP000285146"/>
    </source>
</evidence>
<evidence type="ECO:0000256" key="5">
    <source>
        <dbReference type="ARBA" id="ARBA00038359"/>
    </source>
</evidence>
<dbReference type="Pfam" id="PF20684">
    <property type="entry name" value="Fung_rhodopsin"/>
    <property type="match status" value="1"/>
</dbReference>
<dbReference type="EMBL" id="LKEB01000007">
    <property type="protein sequence ID" value="ROW15930.1"/>
    <property type="molecule type" value="Genomic_DNA"/>
</dbReference>
<dbReference type="OrthoDB" id="4682787at2759"/>
<dbReference type="InterPro" id="IPR052337">
    <property type="entry name" value="SAT4-like"/>
</dbReference>
<dbReference type="InterPro" id="IPR049326">
    <property type="entry name" value="Rhodopsin_dom_fungi"/>
</dbReference>
<organism evidence="9 10">
    <name type="scientific">Cytospora leucostoma</name>
    <dbReference type="NCBI Taxonomy" id="1230097"/>
    <lineage>
        <taxon>Eukaryota</taxon>
        <taxon>Fungi</taxon>
        <taxon>Dikarya</taxon>
        <taxon>Ascomycota</taxon>
        <taxon>Pezizomycotina</taxon>
        <taxon>Sordariomycetes</taxon>
        <taxon>Sordariomycetidae</taxon>
        <taxon>Diaporthales</taxon>
        <taxon>Cytosporaceae</taxon>
        <taxon>Cytospora</taxon>
    </lineage>
</organism>
<dbReference type="InParanoid" id="A0A423XIN2"/>
<comment type="similarity">
    <text evidence="5">Belongs to the SAT4 family.</text>
</comment>
<dbReference type="PANTHER" id="PTHR33048">
    <property type="entry name" value="PTH11-LIKE INTEGRAL MEMBRANE PROTEIN (AFU_ORTHOLOGUE AFUA_5G11245)"/>
    <property type="match status" value="1"/>
</dbReference>
<reference evidence="9 10" key="1">
    <citation type="submission" date="2015-09" db="EMBL/GenBank/DDBJ databases">
        <title>Host preference determinants of Valsa canker pathogens revealed by comparative genomics.</title>
        <authorList>
            <person name="Yin Z."/>
            <person name="Huang L."/>
        </authorList>
    </citation>
    <scope>NUCLEOTIDE SEQUENCE [LARGE SCALE GENOMIC DNA]</scope>
    <source>
        <strain evidence="9 10">SXYLt</strain>
    </source>
</reference>
<dbReference type="Proteomes" id="UP000285146">
    <property type="component" value="Unassembled WGS sequence"/>
</dbReference>
<dbReference type="GO" id="GO:0016020">
    <property type="term" value="C:membrane"/>
    <property type="evidence" value="ECO:0007669"/>
    <property type="project" value="UniProtKB-SubCell"/>
</dbReference>
<evidence type="ECO:0000256" key="7">
    <source>
        <dbReference type="SAM" id="Phobius"/>
    </source>
</evidence>
<keyword evidence="4 7" id="KW-0472">Membrane</keyword>
<feature type="transmembrane region" description="Helical" evidence="7">
    <location>
        <begin position="6"/>
        <end position="26"/>
    </location>
</feature>
<feature type="transmembrane region" description="Helical" evidence="7">
    <location>
        <begin position="121"/>
        <end position="139"/>
    </location>
</feature>
<feature type="compositionally biased region" description="Basic and acidic residues" evidence="6">
    <location>
        <begin position="224"/>
        <end position="233"/>
    </location>
</feature>
<sequence length="361" mass="39922">MWQALATATYILNMMLIKLSIGFFLIRLAVQKRYTYTVYASMVIVLIWSLALFFWDIFQCSPVQAQWDYTIPNLKCVSAKEVVNAAYALSVMTIVTDWLYALLPIPMIWKVKMNTQTKATVVVILGLGIFASIATLIRLKYLADLTDTSDILFAGTDAMVWTLVEPGVAITAASLVTIRPLLRRIRLRGFESTERSRSVPFNGRSLGSKTNRSKYSGMPDCGPDDLKLKDLERSYGGAKGSSPQGTVVPSRTSTIGGKTVWGGAVEETLREADDEDQITPIGNDGAGSIVSTLTSDGYVVESPRKVHQGQRTWRSETPLSSEESDQLQGLTYPSRRDVECRGARYPSSLSLYELTNEVGRD</sequence>
<feature type="transmembrane region" description="Helical" evidence="7">
    <location>
        <begin position="38"/>
        <end position="58"/>
    </location>
</feature>
<keyword evidence="10" id="KW-1185">Reference proteome</keyword>
<feature type="compositionally biased region" description="Polar residues" evidence="6">
    <location>
        <begin position="205"/>
        <end position="214"/>
    </location>
</feature>
<feature type="transmembrane region" description="Helical" evidence="7">
    <location>
        <begin position="87"/>
        <end position="109"/>
    </location>
</feature>
<feature type="compositionally biased region" description="Polar residues" evidence="6">
    <location>
        <begin position="241"/>
        <end position="255"/>
    </location>
</feature>
<feature type="domain" description="Rhodopsin" evidence="8">
    <location>
        <begin position="6"/>
        <end position="184"/>
    </location>
</feature>
<evidence type="ECO:0000256" key="2">
    <source>
        <dbReference type="ARBA" id="ARBA00022692"/>
    </source>
</evidence>
<keyword evidence="2 7" id="KW-0812">Transmembrane</keyword>
<comment type="caution">
    <text evidence="9">The sequence shown here is derived from an EMBL/GenBank/DDBJ whole genome shotgun (WGS) entry which is preliminary data.</text>
</comment>
<dbReference type="AlphaFoldDB" id="A0A423XIN2"/>
<evidence type="ECO:0000256" key="6">
    <source>
        <dbReference type="SAM" id="MobiDB-lite"/>
    </source>
</evidence>
<gene>
    <name evidence="9" type="ORF">VPNG_02655</name>
</gene>
<comment type="subcellular location">
    <subcellularLocation>
        <location evidence="1">Membrane</location>
        <topology evidence="1">Multi-pass membrane protein</topology>
    </subcellularLocation>
</comment>
<accession>A0A423XIN2</accession>
<feature type="region of interest" description="Disordered" evidence="6">
    <location>
        <begin position="309"/>
        <end position="329"/>
    </location>
</feature>
<evidence type="ECO:0000259" key="8">
    <source>
        <dbReference type="Pfam" id="PF20684"/>
    </source>
</evidence>
<keyword evidence="3 7" id="KW-1133">Transmembrane helix</keyword>